<name>R4WEJ9_RIPPE</name>
<dbReference type="AlphaFoldDB" id="R4WEJ9"/>
<feature type="non-terminal residue" evidence="2">
    <location>
        <position position="213"/>
    </location>
</feature>
<feature type="compositionally biased region" description="Acidic residues" evidence="1">
    <location>
        <begin position="8"/>
        <end position="25"/>
    </location>
</feature>
<proteinExistence type="evidence at transcript level"/>
<dbReference type="PANTHER" id="PTHR13621">
    <property type="entry name" value="PROLINE-RICH PROTEIN PRCC"/>
    <property type="match status" value="1"/>
</dbReference>
<organism evidence="2">
    <name type="scientific">Riptortus pedestris</name>
    <name type="common">Bean bug</name>
    <dbReference type="NCBI Taxonomy" id="329032"/>
    <lineage>
        <taxon>Eukaryota</taxon>
        <taxon>Metazoa</taxon>
        <taxon>Ecdysozoa</taxon>
        <taxon>Arthropoda</taxon>
        <taxon>Hexapoda</taxon>
        <taxon>Insecta</taxon>
        <taxon>Pterygota</taxon>
        <taxon>Neoptera</taxon>
        <taxon>Paraneoptera</taxon>
        <taxon>Hemiptera</taxon>
        <taxon>Heteroptera</taxon>
        <taxon>Panheteroptera</taxon>
        <taxon>Pentatomomorpha</taxon>
        <taxon>Coreoidea</taxon>
        <taxon>Alydidae</taxon>
        <taxon>Riptortus</taxon>
    </lineage>
</organism>
<reference evidence="2" key="1">
    <citation type="journal article" date="2013" name="PLoS ONE">
        <title>Gene expression in gut symbiotic organ of stinkbug affected by extracellular bacterial symbiont.</title>
        <authorList>
            <person name="Futahashi R."/>
            <person name="Tanaka K."/>
            <person name="Tanahashi M."/>
            <person name="Nikoh N."/>
            <person name="Kikuchi Y."/>
            <person name="Lee B.L."/>
            <person name="Fukatsu T."/>
        </authorList>
    </citation>
    <scope>NUCLEOTIDE SEQUENCE</scope>
    <source>
        <tissue evidence="2">Midgut</tissue>
    </source>
</reference>
<dbReference type="PANTHER" id="PTHR13621:SF2">
    <property type="entry name" value="PROLINE-RICH PROTEIN PRCC"/>
    <property type="match status" value="1"/>
</dbReference>
<feature type="compositionally biased region" description="Polar residues" evidence="1">
    <location>
        <begin position="31"/>
        <end position="46"/>
    </location>
</feature>
<dbReference type="GO" id="GO:0005634">
    <property type="term" value="C:nucleus"/>
    <property type="evidence" value="ECO:0007669"/>
    <property type="project" value="TreeGrafter"/>
</dbReference>
<feature type="compositionally biased region" description="Polar residues" evidence="1">
    <location>
        <begin position="182"/>
        <end position="192"/>
    </location>
</feature>
<feature type="compositionally biased region" description="Basic and acidic residues" evidence="1">
    <location>
        <begin position="97"/>
        <end position="107"/>
    </location>
</feature>
<feature type="region of interest" description="Disordered" evidence="1">
    <location>
        <begin position="97"/>
        <end position="213"/>
    </location>
</feature>
<feature type="compositionally biased region" description="Pro residues" evidence="1">
    <location>
        <begin position="144"/>
        <end position="158"/>
    </location>
</feature>
<accession>R4WEJ9</accession>
<sequence length="213" mass="23514">MALVDYGSSDDSESEENNEKNEDEEIGVKDNNISANGTIHNKQQDVSVDEEFSKRDAKLFSNLPTPKSTFSIPDNTFKLLNKKQPVRIVLPSLSEIDKSVDEKDINRKPKPSTKGSGLFALLPAPKHSNALVPDSVKNRAKPAPQKPLTPKLKPPIPSPLLKNIKKPIKDKDEMDDDDDTQPESFFFTSTDDVQPDPIEPIDIPSLAANNTVS</sequence>
<protein>
    <submittedName>
        <fullName evidence="2">Unkown protein</fullName>
    </submittedName>
</protein>
<feature type="region of interest" description="Disordered" evidence="1">
    <location>
        <begin position="1"/>
        <end position="48"/>
    </location>
</feature>
<dbReference type="InterPro" id="IPR018800">
    <property type="entry name" value="PRCC"/>
</dbReference>
<evidence type="ECO:0000313" key="2">
    <source>
        <dbReference type="EMBL" id="BAN21664.1"/>
    </source>
</evidence>
<evidence type="ECO:0000256" key="1">
    <source>
        <dbReference type="SAM" id="MobiDB-lite"/>
    </source>
</evidence>
<dbReference type="EMBL" id="AK418542">
    <property type="protein sequence ID" value="BAN21664.1"/>
    <property type="molecule type" value="mRNA"/>
</dbReference>